<dbReference type="Pfam" id="PF16016">
    <property type="entry name" value="VASt"/>
    <property type="match status" value="2"/>
</dbReference>
<dbReference type="PROSITE" id="PS51778">
    <property type="entry name" value="VAST"/>
    <property type="match status" value="2"/>
</dbReference>
<dbReference type="SMART" id="SM00239">
    <property type="entry name" value="C2"/>
    <property type="match status" value="2"/>
</dbReference>
<feature type="domain" description="C2" evidence="6">
    <location>
        <begin position="540"/>
        <end position="653"/>
    </location>
</feature>
<dbReference type="InterPro" id="IPR031968">
    <property type="entry name" value="VASt"/>
</dbReference>
<comment type="caution">
    <text evidence="8">The sequence shown here is derived from an EMBL/GenBank/DDBJ whole genome shotgun (WGS) entry which is preliminary data.</text>
</comment>
<dbReference type="Pfam" id="PF00168">
    <property type="entry name" value="C2"/>
    <property type="match status" value="2"/>
</dbReference>
<evidence type="ECO:0008006" key="10">
    <source>
        <dbReference type="Google" id="ProtNLM"/>
    </source>
</evidence>
<dbReference type="PANTHER" id="PTHR46296:SF8">
    <property type="entry name" value="OS06G0297800 PROTEIN"/>
    <property type="match status" value="1"/>
</dbReference>
<gene>
    <name evidence="8" type="ORF">KI387_016934</name>
</gene>
<proteinExistence type="predicted"/>
<protein>
    <recommendedName>
        <fullName evidence="10">C2 and GRAM domain-containing protein</fullName>
    </recommendedName>
</protein>
<accession>A0AA38LH84</accession>
<dbReference type="InterPro" id="IPR044511">
    <property type="entry name" value="At1g03370/At5g50170-like"/>
</dbReference>
<dbReference type="SUPFAM" id="SSF49562">
    <property type="entry name" value="C2 domain (Calcium/lipid-binding domain, CaLB)"/>
    <property type="match status" value="2"/>
</dbReference>
<feature type="transmembrane region" description="Helical" evidence="5">
    <location>
        <begin position="465"/>
        <end position="490"/>
    </location>
</feature>
<keyword evidence="9" id="KW-1185">Reference proteome</keyword>
<dbReference type="Gene3D" id="2.60.40.150">
    <property type="entry name" value="C2 domain"/>
    <property type="match status" value="2"/>
</dbReference>
<feature type="domain" description="VASt" evidence="7">
    <location>
        <begin position="268"/>
        <end position="439"/>
    </location>
</feature>
<dbReference type="InterPro" id="IPR004182">
    <property type="entry name" value="GRAM"/>
</dbReference>
<organism evidence="8 9">
    <name type="scientific">Taxus chinensis</name>
    <name type="common">Chinese yew</name>
    <name type="synonym">Taxus wallichiana var. chinensis</name>
    <dbReference type="NCBI Taxonomy" id="29808"/>
    <lineage>
        <taxon>Eukaryota</taxon>
        <taxon>Viridiplantae</taxon>
        <taxon>Streptophyta</taxon>
        <taxon>Embryophyta</taxon>
        <taxon>Tracheophyta</taxon>
        <taxon>Spermatophyta</taxon>
        <taxon>Pinopsida</taxon>
        <taxon>Pinidae</taxon>
        <taxon>Conifers II</taxon>
        <taxon>Cupressales</taxon>
        <taxon>Taxaceae</taxon>
        <taxon>Taxus</taxon>
    </lineage>
</organism>
<evidence type="ECO:0000313" key="9">
    <source>
        <dbReference type="Proteomes" id="UP000824469"/>
    </source>
</evidence>
<dbReference type="OMA" id="IMALWRN"/>
<feature type="domain" description="VASt" evidence="7">
    <location>
        <begin position="869"/>
        <end position="1033"/>
    </location>
</feature>
<dbReference type="InterPro" id="IPR011993">
    <property type="entry name" value="PH-like_dom_sf"/>
</dbReference>
<evidence type="ECO:0000259" key="6">
    <source>
        <dbReference type="PROSITE" id="PS50004"/>
    </source>
</evidence>
<dbReference type="PANTHER" id="PTHR46296">
    <property type="entry name" value="BNAA05G37250D PROTEIN"/>
    <property type="match status" value="1"/>
</dbReference>
<comment type="subcellular location">
    <subcellularLocation>
        <location evidence="1">Membrane</location>
        <topology evidence="1">Single-pass membrane protein</topology>
    </subcellularLocation>
</comment>
<dbReference type="PRINTS" id="PR00360">
    <property type="entry name" value="C2DOMAIN"/>
</dbReference>
<evidence type="ECO:0000256" key="1">
    <source>
        <dbReference type="ARBA" id="ARBA00004167"/>
    </source>
</evidence>
<keyword evidence="4 5" id="KW-0472">Membrane</keyword>
<reference evidence="8 9" key="1">
    <citation type="journal article" date="2021" name="Nat. Plants">
        <title>The Taxus genome provides insights into paclitaxel biosynthesis.</title>
        <authorList>
            <person name="Xiong X."/>
            <person name="Gou J."/>
            <person name="Liao Q."/>
            <person name="Li Y."/>
            <person name="Zhou Q."/>
            <person name="Bi G."/>
            <person name="Li C."/>
            <person name="Du R."/>
            <person name="Wang X."/>
            <person name="Sun T."/>
            <person name="Guo L."/>
            <person name="Liang H."/>
            <person name="Lu P."/>
            <person name="Wu Y."/>
            <person name="Zhang Z."/>
            <person name="Ro D.K."/>
            <person name="Shang Y."/>
            <person name="Huang S."/>
            <person name="Yan J."/>
        </authorList>
    </citation>
    <scope>NUCLEOTIDE SEQUENCE [LARGE SCALE GENOMIC DNA]</scope>
    <source>
        <strain evidence="8">Ta-2019</strain>
    </source>
</reference>
<evidence type="ECO:0000256" key="4">
    <source>
        <dbReference type="ARBA" id="ARBA00023136"/>
    </source>
</evidence>
<dbReference type="InterPro" id="IPR000008">
    <property type="entry name" value="C2_dom"/>
</dbReference>
<dbReference type="EMBL" id="JAHRHJ020000003">
    <property type="protein sequence ID" value="KAH9322295.1"/>
    <property type="molecule type" value="Genomic_DNA"/>
</dbReference>
<dbReference type="SMART" id="SM00568">
    <property type="entry name" value="GRAM"/>
    <property type="match status" value="1"/>
</dbReference>
<keyword evidence="3 5" id="KW-1133">Transmembrane helix</keyword>
<feature type="domain" description="C2" evidence="6">
    <location>
        <begin position="1"/>
        <end position="99"/>
    </location>
</feature>
<name>A0AA38LH84_TAXCH</name>
<evidence type="ECO:0000313" key="8">
    <source>
        <dbReference type="EMBL" id="KAH9322295.1"/>
    </source>
</evidence>
<dbReference type="Pfam" id="PF02893">
    <property type="entry name" value="GRAM"/>
    <property type="match status" value="1"/>
</dbReference>
<dbReference type="InterPro" id="IPR035892">
    <property type="entry name" value="C2_domain_sf"/>
</dbReference>
<evidence type="ECO:0000259" key="7">
    <source>
        <dbReference type="PROSITE" id="PS51778"/>
    </source>
</evidence>
<dbReference type="Proteomes" id="UP000824469">
    <property type="component" value="Unassembled WGS sequence"/>
</dbReference>
<sequence>MKLYVYVQEARGLPAKDLNGFSDPYVRLHLGKIKARTRVIRKTLDPSWNEEFTFKVEDLSEQLVVSIWDDDRFFNDDFLGQVKIPVSTVLDAEKQTMPLTWFPVQARASKSKSKVSGEILLTISLYGRENYNRFLHQDAGSPVILNGEHVISRESTDPTHSPPRISNVSVSSSGSGVLEEVEFVKEDKSNIQSFAGKIISMFTNKNSETVQKNVEFVNQIDINSEESDVSEKYCDCEDNLEEEGSDGYFEEGFDSTELGEQEIPSPLPGGILLDQTYSTSPRTLNAILFGPNSRFRHDLTELERTTNYVELPWRKAAGEPMKRVVTYIKAATKLVKAVKAAEEQTYLRADGKVFVVLESVSTPDVPYGNSFRIELLFCILPGPELRSGEETSHLSISWRINFLQSTIMKSMIEGGARQGLKDSFQHFAQLLSQNVTPLDLASLASENDQTKLDLQMNPQSDWKLILSYIGIFTLASTLLAVTYVLMHIFLTSPTTMQGLEFGGLDLPDSFGEVLTCGLLVLQVERVLKMISHFIHARFQKAGDHGIKAHGDGWLLTVALVEGKSLAAVDATGYSDPYVIFTCNGKTRTSSIKLQTLDPQWHEIFEYDATEEPPSVMDVEVFDFEGPFAEATSLGFAEINFLKFTSQELGDLWIPLQGRLAQACQSKLHLRIFLTNTKGPDVITQYITKMEKEVGKKIARRSPQTNSTFQKLFGLPPEEFLINDFSCYLKRKMPLQGRLFLSARMLGFYANLFGHKTKFSFLWEDIEEIKELTPSLASMGSPSLVIFLRKGRGRDAIHGAKYIDDKGRPKFHFQAFVSYNVACRTIMALWRNRALSFEQKMQLVDEEEPTDSGDHQNEDPGSFLGVEEANMTKVHSETLPFTVDSLMELFEGGLLDKKIMEKSGCLNYRTTPWETYKPKVYQRQCWYKFNRTISGFGVGVTSTQQKSMFDNGNGWVIEEVLTLHGVPFGDHFQLQVRKELENGLSASEECNFRAYVGISWLKSTTFQKRITLNIFEKFTDHLKETIHLAEEEILAKQPQGPGT</sequence>
<dbReference type="CDD" id="cd00030">
    <property type="entry name" value="C2"/>
    <property type="match status" value="2"/>
</dbReference>
<dbReference type="Gene3D" id="2.30.29.30">
    <property type="entry name" value="Pleckstrin-homology domain (PH domain)/Phosphotyrosine-binding domain (PTB)"/>
    <property type="match status" value="1"/>
</dbReference>
<evidence type="ECO:0000256" key="2">
    <source>
        <dbReference type="ARBA" id="ARBA00022692"/>
    </source>
</evidence>
<keyword evidence="2 5" id="KW-0812">Transmembrane</keyword>
<evidence type="ECO:0000256" key="3">
    <source>
        <dbReference type="ARBA" id="ARBA00022989"/>
    </source>
</evidence>
<dbReference type="GO" id="GO:0016020">
    <property type="term" value="C:membrane"/>
    <property type="evidence" value="ECO:0007669"/>
    <property type="project" value="UniProtKB-SubCell"/>
</dbReference>
<evidence type="ECO:0000256" key="5">
    <source>
        <dbReference type="SAM" id="Phobius"/>
    </source>
</evidence>
<dbReference type="PROSITE" id="PS50004">
    <property type="entry name" value="C2"/>
    <property type="match status" value="2"/>
</dbReference>
<dbReference type="AlphaFoldDB" id="A0AA38LH84"/>